<organism evidence="5 6">
    <name type="scientific">Tribonema minus</name>
    <dbReference type="NCBI Taxonomy" id="303371"/>
    <lineage>
        <taxon>Eukaryota</taxon>
        <taxon>Sar</taxon>
        <taxon>Stramenopiles</taxon>
        <taxon>Ochrophyta</taxon>
        <taxon>PX clade</taxon>
        <taxon>Xanthophyceae</taxon>
        <taxon>Tribonematales</taxon>
        <taxon>Tribonemataceae</taxon>
        <taxon>Tribonema</taxon>
    </lineage>
</organism>
<sequence length="454" mass="49026">MHRHEPMAPVNKTPMIGSAEEAVTCIKSGDNIFGMAATPSLLTNAMAAHGKAARLEGCTVYHLHTEGDCPYVTEDCDGIFRTKSFFLGGNVRKATQEGRADYVPIFLSETPRVFRKGIVPLDVALVQVSPPDKHGFCSLGTSVDCTRAALQTARTVIAMINKHVPRTHGDGIIHYTNLDRVVYHDQPLYTSHAKEGSPADDAIGKLIAEHLVVDGATLQLGIGNIPNAVLSQLTDHKDLGIHSEMFSDGVLPLVDSGVVNNSRKTLDRGKLVSTFLVGSQALYDFVDDNPVVDMRDAAYTNDPHVIRQQDRMTAINSAIEVDFTGQVVADSIGTRIYSGVGGQVDFLRGAALSDGGVAILALPSRTHKGLSRIVPAIAPGAGVVTTRAHAHYIITEYGIAYLYGRSLSERAEALIAVAHPDDREHLREEATKRGLRRPASIARRFDLPSFPSVR</sequence>
<evidence type="ECO:0000259" key="4">
    <source>
        <dbReference type="Pfam" id="PF13336"/>
    </source>
</evidence>
<keyword evidence="6" id="KW-1185">Reference proteome</keyword>
<dbReference type="InterPro" id="IPR026888">
    <property type="entry name" value="AcetylCoA_hyd_C"/>
</dbReference>
<accession>A0A835ZE49</accession>
<evidence type="ECO:0008006" key="7">
    <source>
        <dbReference type="Google" id="ProtNLM"/>
    </source>
</evidence>
<dbReference type="InterPro" id="IPR038460">
    <property type="entry name" value="AcetylCoA_hyd_C_sf"/>
</dbReference>
<evidence type="ECO:0000259" key="3">
    <source>
        <dbReference type="Pfam" id="PF02550"/>
    </source>
</evidence>
<evidence type="ECO:0000256" key="1">
    <source>
        <dbReference type="ARBA" id="ARBA00009632"/>
    </source>
</evidence>
<keyword evidence="2" id="KW-0808">Transferase</keyword>
<dbReference type="OrthoDB" id="10250396at2759"/>
<dbReference type="SUPFAM" id="SSF100950">
    <property type="entry name" value="NagB/RpiA/CoA transferase-like"/>
    <property type="match status" value="2"/>
</dbReference>
<dbReference type="Pfam" id="PF13336">
    <property type="entry name" value="AcetylCoA_hyd_C"/>
    <property type="match status" value="1"/>
</dbReference>
<dbReference type="InterPro" id="IPR037171">
    <property type="entry name" value="NagB/RpiA_transferase-like"/>
</dbReference>
<feature type="domain" description="Acetyl-CoA hydrolase/transferase N-terminal" evidence="3">
    <location>
        <begin position="17"/>
        <end position="186"/>
    </location>
</feature>
<dbReference type="GO" id="GO:0008775">
    <property type="term" value="F:acetate CoA-transferase activity"/>
    <property type="evidence" value="ECO:0007669"/>
    <property type="project" value="InterPro"/>
</dbReference>
<dbReference type="PANTHER" id="PTHR21432">
    <property type="entry name" value="ACETYL-COA HYDROLASE-RELATED"/>
    <property type="match status" value="1"/>
</dbReference>
<comment type="caution">
    <text evidence="5">The sequence shown here is derived from an EMBL/GenBank/DDBJ whole genome shotgun (WGS) entry which is preliminary data.</text>
</comment>
<evidence type="ECO:0000313" key="6">
    <source>
        <dbReference type="Proteomes" id="UP000664859"/>
    </source>
</evidence>
<evidence type="ECO:0000256" key="2">
    <source>
        <dbReference type="ARBA" id="ARBA00022679"/>
    </source>
</evidence>
<dbReference type="AlphaFoldDB" id="A0A835ZE49"/>
<dbReference type="InterPro" id="IPR046433">
    <property type="entry name" value="ActCoA_hydro"/>
</dbReference>
<dbReference type="Gene3D" id="3.40.1080.10">
    <property type="entry name" value="Glutaconate Coenzyme A-transferase"/>
    <property type="match status" value="1"/>
</dbReference>
<proteinExistence type="inferred from homology"/>
<dbReference type="EMBL" id="JAFCMP010000066">
    <property type="protein sequence ID" value="KAG5188704.1"/>
    <property type="molecule type" value="Genomic_DNA"/>
</dbReference>
<evidence type="ECO:0000313" key="5">
    <source>
        <dbReference type="EMBL" id="KAG5188704.1"/>
    </source>
</evidence>
<name>A0A835ZE49_9STRA</name>
<dbReference type="InterPro" id="IPR003702">
    <property type="entry name" value="ActCoA_hydro_N"/>
</dbReference>
<dbReference type="Gene3D" id="3.40.1080.20">
    <property type="entry name" value="Acetyl-CoA hydrolase/transferase C-terminal domain"/>
    <property type="match status" value="1"/>
</dbReference>
<gene>
    <name evidence="5" type="ORF">JKP88DRAFT_193263</name>
</gene>
<comment type="similarity">
    <text evidence="1">Belongs to the acetyl-CoA hydrolase/transferase family.</text>
</comment>
<dbReference type="Proteomes" id="UP000664859">
    <property type="component" value="Unassembled WGS sequence"/>
</dbReference>
<feature type="domain" description="Acetyl-CoA hydrolase/transferase C-terminal" evidence="4">
    <location>
        <begin position="278"/>
        <end position="430"/>
    </location>
</feature>
<reference evidence="5" key="1">
    <citation type="submission" date="2021-02" db="EMBL/GenBank/DDBJ databases">
        <title>First Annotated Genome of the Yellow-green Alga Tribonema minus.</title>
        <authorList>
            <person name="Mahan K.M."/>
        </authorList>
    </citation>
    <scope>NUCLEOTIDE SEQUENCE</scope>
    <source>
        <strain evidence="5">UTEX B ZZ1240</strain>
    </source>
</reference>
<dbReference type="GO" id="GO:0006083">
    <property type="term" value="P:acetate metabolic process"/>
    <property type="evidence" value="ECO:0007669"/>
    <property type="project" value="InterPro"/>
</dbReference>
<dbReference type="Pfam" id="PF02550">
    <property type="entry name" value="AcetylCoA_hydro"/>
    <property type="match status" value="1"/>
</dbReference>
<protein>
    <recommendedName>
        <fullName evidence="7">Acetyl-CoA hydrolase</fullName>
    </recommendedName>
</protein>
<dbReference type="PANTHER" id="PTHR21432:SF20">
    <property type="entry name" value="ACETYL-COA HYDROLASE"/>
    <property type="match status" value="1"/>
</dbReference>
<dbReference type="Gene3D" id="3.30.750.70">
    <property type="entry name" value="4-hydroxybutyrate coenzyme like domains"/>
    <property type="match status" value="1"/>
</dbReference>